<dbReference type="FunFam" id="1.10.220.150:FF:000014">
    <property type="entry name" value="ADP-ribosylation factor GTPase-activating protein"/>
    <property type="match status" value="1"/>
</dbReference>
<feature type="compositionally biased region" description="Acidic residues" evidence="6">
    <location>
        <begin position="477"/>
        <end position="488"/>
    </location>
</feature>
<reference evidence="9" key="2">
    <citation type="submission" date="2016-06" db="UniProtKB">
        <authorList>
            <consortium name="WormBaseParasite"/>
        </authorList>
    </citation>
    <scope>IDENTIFICATION</scope>
</reference>
<reference evidence="8" key="1">
    <citation type="submission" date="2014-05" db="EMBL/GenBank/DDBJ databases">
        <title>The genome and life-stage specific transcriptomes of Globodera pallida elucidate key aspects of plant parasitism by a cyst nematode.</title>
        <authorList>
            <person name="Cotton J.A."/>
            <person name="Lilley C.J."/>
            <person name="Jones L.M."/>
            <person name="Kikuchi T."/>
            <person name="Reid A.J."/>
            <person name="Thorpe P."/>
            <person name="Tsai I.J."/>
            <person name="Beasley H."/>
            <person name="Blok V."/>
            <person name="Cock P.J.A."/>
            <person name="Van den Akker S.E."/>
            <person name="Holroyd N."/>
            <person name="Hunt M."/>
            <person name="Mantelin S."/>
            <person name="Naghra H."/>
            <person name="Pain A."/>
            <person name="Palomares-Rius J.E."/>
            <person name="Zarowiecki M."/>
            <person name="Berriman M."/>
            <person name="Jones J.T."/>
            <person name="Urwin P.E."/>
        </authorList>
    </citation>
    <scope>NUCLEOTIDE SEQUENCE [LARGE SCALE GENOMIC DNA]</scope>
    <source>
        <strain evidence="8">Lindley</strain>
    </source>
</reference>
<organism evidence="8 9">
    <name type="scientific">Globodera pallida</name>
    <name type="common">Potato cyst nematode worm</name>
    <name type="synonym">Heterodera pallida</name>
    <dbReference type="NCBI Taxonomy" id="36090"/>
    <lineage>
        <taxon>Eukaryota</taxon>
        <taxon>Metazoa</taxon>
        <taxon>Ecdysozoa</taxon>
        <taxon>Nematoda</taxon>
        <taxon>Chromadorea</taxon>
        <taxon>Rhabditida</taxon>
        <taxon>Tylenchina</taxon>
        <taxon>Tylenchomorpha</taxon>
        <taxon>Tylenchoidea</taxon>
        <taxon>Heteroderidae</taxon>
        <taxon>Heteroderinae</taxon>
        <taxon>Globodera</taxon>
    </lineage>
</organism>
<proteinExistence type="predicted"/>
<evidence type="ECO:0000256" key="6">
    <source>
        <dbReference type="SAM" id="MobiDB-lite"/>
    </source>
</evidence>
<evidence type="ECO:0000256" key="3">
    <source>
        <dbReference type="ARBA" id="ARBA00022771"/>
    </source>
</evidence>
<dbReference type="Pfam" id="PF01412">
    <property type="entry name" value="ArfGap"/>
    <property type="match status" value="1"/>
</dbReference>
<dbReference type="GO" id="GO:0008270">
    <property type="term" value="F:zinc ion binding"/>
    <property type="evidence" value="ECO:0007669"/>
    <property type="project" value="UniProtKB-KW"/>
</dbReference>
<evidence type="ECO:0000313" key="8">
    <source>
        <dbReference type="Proteomes" id="UP000050741"/>
    </source>
</evidence>
<keyword evidence="8" id="KW-1185">Reference proteome</keyword>
<dbReference type="GO" id="GO:0032012">
    <property type="term" value="P:regulation of ARF protein signal transduction"/>
    <property type="evidence" value="ECO:0007669"/>
    <property type="project" value="TreeGrafter"/>
</dbReference>
<feature type="region of interest" description="Disordered" evidence="6">
    <location>
        <begin position="135"/>
        <end position="174"/>
    </location>
</feature>
<evidence type="ECO:0000256" key="5">
    <source>
        <dbReference type="PROSITE-ProRule" id="PRU00288"/>
    </source>
</evidence>
<dbReference type="PROSITE" id="PS50115">
    <property type="entry name" value="ARFGAP"/>
    <property type="match status" value="1"/>
</dbReference>
<keyword evidence="4" id="KW-0862">Zinc</keyword>
<evidence type="ECO:0000259" key="7">
    <source>
        <dbReference type="PROSITE" id="PS50115"/>
    </source>
</evidence>
<keyword evidence="1" id="KW-0343">GTPase activation</keyword>
<keyword evidence="2" id="KW-0479">Metal-binding</keyword>
<feature type="compositionally biased region" description="Basic residues" evidence="6">
    <location>
        <begin position="463"/>
        <end position="472"/>
    </location>
</feature>
<dbReference type="GO" id="GO:0000139">
    <property type="term" value="C:Golgi membrane"/>
    <property type="evidence" value="ECO:0007669"/>
    <property type="project" value="TreeGrafter"/>
</dbReference>
<dbReference type="Gene3D" id="1.10.220.150">
    <property type="entry name" value="Arf GTPase activating protein"/>
    <property type="match status" value="1"/>
</dbReference>
<sequence length="488" mass="52674">MASPQTRKIFKELRPVDENNLCFECQAANPQWASVSYGIWICLDCSGKHRGLGVHISFVRSLTMDKWKEAELARMRAGGNAHAREFFESQPDFRPHWSIQEKYNSRAAALLRDKVATEADGRVWSYETSPARNYQPPMLSSSSGSTLQGSTTTGIGGMKKNASAGSMGGRAGGGGMDELLDGFQSGGGQSGTGTTTRYTGFGNPAFQQQQQQGVGAVSGDELLSGALNSLSMGWSMLSKGATSAAGYAKELTSQTGTRAAELSGTVSTKLNDGKLLSGFGSLLNSASEMGQKSLGGISQFVKSPSLQSFGGGGQNKSLYEDLGTPPAATTDEAIVFDRSNKFDYESAWTNNDGQRHFAQRGATTEEIGIEKDLGTPPAATTDEAIVFDRSNKFDYESAWTNNDGQRHFAQRGATTEEIGIEKGKESNKQQPKQKQLKTDEEHQLCHSSASAPNVGSLEEKHLQKQYHMKKKNKAETEADDDAWDILNH</sequence>
<evidence type="ECO:0000256" key="2">
    <source>
        <dbReference type="ARBA" id="ARBA00022723"/>
    </source>
</evidence>
<dbReference type="SMART" id="SM00105">
    <property type="entry name" value="ArfGap"/>
    <property type="match status" value="1"/>
</dbReference>
<protein>
    <submittedName>
        <fullName evidence="9">Arf-GAP domain-containing protein</fullName>
    </submittedName>
</protein>
<evidence type="ECO:0000256" key="1">
    <source>
        <dbReference type="ARBA" id="ARBA00022468"/>
    </source>
</evidence>
<evidence type="ECO:0000256" key="4">
    <source>
        <dbReference type="ARBA" id="ARBA00022833"/>
    </source>
</evidence>
<dbReference type="WBParaSite" id="GPLIN_000517000">
    <property type="protein sequence ID" value="GPLIN_000517000"/>
    <property type="gene ID" value="GPLIN_000517000"/>
</dbReference>
<dbReference type="InterPro" id="IPR037278">
    <property type="entry name" value="ARFGAP/RecO"/>
</dbReference>
<dbReference type="GO" id="GO:0030100">
    <property type="term" value="P:regulation of endocytosis"/>
    <property type="evidence" value="ECO:0007669"/>
    <property type="project" value="TreeGrafter"/>
</dbReference>
<feature type="domain" description="Arf-GAP" evidence="7">
    <location>
        <begin position="7"/>
        <end position="124"/>
    </location>
</feature>
<dbReference type="InterPro" id="IPR038508">
    <property type="entry name" value="ArfGAP_dom_sf"/>
</dbReference>
<name>A0A183BX31_GLOPA</name>
<keyword evidence="3 5" id="KW-0863">Zinc-finger</keyword>
<feature type="compositionally biased region" description="Low complexity" evidence="6">
    <location>
        <begin position="140"/>
        <end position="153"/>
    </location>
</feature>
<dbReference type="SUPFAM" id="SSF57863">
    <property type="entry name" value="ArfGap/RecO-like zinc finger"/>
    <property type="match status" value="1"/>
</dbReference>
<dbReference type="CDD" id="cd08830">
    <property type="entry name" value="ArfGap_ArfGap1"/>
    <property type="match status" value="1"/>
</dbReference>
<dbReference type="PANTHER" id="PTHR46395:SF1">
    <property type="entry name" value="ADP-RIBOSYLATION FACTOR GTPASE-ACTIVATING PROTEIN 1"/>
    <property type="match status" value="1"/>
</dbReference>
<dbReference type="PANTHER" id="PTHR46395">
    <property type="entry name" value="ADP-RIBOSYLATION FACTOR GTPASE-ACTIVATING PROTEIN 1"/>
    <property type="match status" value="1"/>
</dbReference>
<dbReference type="AlphaFoldDB" id="A0A183BX31"/>
<dbReference type="GO" id="GO:0005096">
    <property type="term" value="F:GTPase activator activity"/>
    <property type="evidence" value="ECO:0007669"/>
    <property type="project" value="UniProtKB-KW"/>
</dbReference>
<dbReference type="InterPro" id="IPR001164">
    <property type="entry name" value="ArfGAP_dom"/>
</dbReference>
<feature type="region of interest" description="Disordered" evidence="6">
    <location>
        <begin position="417"/>
        <end position="488"/>
    </location>
</feature>
<accession>A0A183BX31</accession>
<evidence type="ECO:0000313" key="9">
    <source>
        <dbReference type="WBParaSite" id="GPLIN_000517000"/>
    </source>
</evidence>
<dbReference type="Proteomes" id="UP000050741">
    <property type="component" value="Unassembled WGS sequence"/>
</dbReference>
<dbReference type="PRINTS" id="PR00405">
    <property type="entry name" value="REVINTRACTNG"/>
</dbReference>